<evidence type="ECO:0000259" key="9">
    <source>
        <dbReference type="PROSITE" id="PS50011"/>
    </source>
</evidence>
<organism evidence="10 11">
    <name type="scientific">Stentor coeruleus</name>
    <dbReference type="NCBI Taxonomy" id="5963"/>
    <lineage>
        <taxon>Eukaryota</taxon>
        <taxon>Sar</taxon>
        <taxon>Alveolata</taxon>
        <taxon>Ciliophora</taxon>
        <taxon>Postciliodesmatophora</taxon>
        <taxon>Heterotrichea</taxon>
        <taxon>Heterotrichida</taxon>
        <taxon>Stentoridae</taxon>
        <taxon>Stentor</taxon>
    </lineage>
</organism>
<name>A0A1R2D014_9CILI</name>
<evidence type="ECO:0000256" key="4">
    <source>
        <dbReference type="ARBA" id="ARBA00022777"/>
    </source>
</evidence>
<evidence type="ECO:0000256" key="8">
    <source>
        <dbReference type="SAM" id="MobiDB-lite"/>
    </source>
</evidence>
<evidence type="ECO:0000256" key="3">
    <source>
        <dbReference type="ARBA" id="ARBA00022741"/>
    </source>
</evidence>
<dbReference type="Gene3D" id="1.10.510.10">
    <property type="entry name" value="Transferase(Phosphotransferase) domain 1"/>
    <property type="match status" value="1"/>
</dbReference>
<keyword evidence="1 7" id="KW-0723">Serine/threonine-protein kinase</keyword>
<dbReference type="InterPro" id="IPR050117">
    <property type="entry name" value="MAPK"/>
</dbReference>
<evidence type="ECO:0000256" key="1">
    <source>
        <dbReference type="ARBA" id="ARBA00022527"/>
    </source>
</evidence>
<comment type="caution">
    <text evidence="10">The sequence shown here is derived from an EMBL/GenBank/DDBJ whole genome shotgun (WGS) entry which is preliminary data.</text>
</comment>
<sequence length="483" mass="55668">MNKYEINCVIGEGAYGVVLKARNKETGEFVAIKKFKESEEDEAVRKTTIREVKVLRMLKHDNIVQLREAFRRQGKLYLVFEYVDRNLLEVLEEKPNGIEPEFIQQYIYQLCKSINFCHSQSIIHRDIKPENLLISKSHALKLCDFGFARQVNSQIMMTDYVATRWYRAPELLVGRSYNTPIDLWAIGCIMGELIDGQPLFPGESEIDQLYCIQKVMGPLIPEHKEAFLKNPHFLGLRFPEIAKFETLEKRYMGKIGKTGLNFMKCLLSMNPDDRPTAAQALSHPYFDTFREESARPQTSSGLNKIGNYYQNKFSNFPIGKKFAGPIGSGNPAPKTDGSDQRSKTRSSMFVSEINEMDHTSNRKDPPVRQIVEEPKPKYPMFHITEESEIKNRTKSLKKKIKIYDTGKFPNKHSKNKPNGDYVDYESVSGHASTKQLPLIHHHYNFEISQKKIELKSKMKDDGPDLCGGPEEKFYKMSKIPKKF</sequence>
<keyword evidence="4" id="KW-0418">Kinase</keyword>
<reference evidence="10 11" key="1">
    <citation type="submission" date="2016-11" db="EMBL/GenBank/DDBJ databases">
        <title>The macronuclear genome of Stentor coeruleus: a giant cell with tiny introns.</title>
        <authorList>
            <person name="Slabodnick M."/>
            <person name="Ruby J.G."/>
            <person name="Reiff S.B."/>
            <person name="Swart E.C."/>
            <person name="Gosai S."/>
            <person name="Prabakaran S."/>
            <person name="Witkowska E."/>
            <person name="Larue G.E."/>
            <person name="Fisher S."/>
            <person name="Freeman R.M."/>
            <person name="Gunawardena J."/>
            <person name="Chu W."/>
            <person name="Stover N.A."/>
            <person name="Gregory B.D."/>
            <person name="Nowacki M."/>
            <person name="Derisi J."/>
            <person name="Roy S.W."/>
            <person name="Marshall W.F."/>
            <person name="Sood P."/>
        </authorList>
    </citation>
    <scope>NUCLEOTIDE SEQUENCE [LARGE SCALE GENOMIC DNA]</scope>
    <source>
        <strain evidence="10">WM001</strain>
    </source>
</reference>
<dbReference type="PROSITE" id="PS00107">
    <property type="entry name" value="PROTEIN_KINASE_ATP"/>
    <property type="match status" value="1"/>
</dbReference>
<dbReference type="InterPro" id="IPR000719">
    <property type="entry name" value="Prot_kinase_dom"/>
</dbReference>
<dbReference type="InterPro" id="IPR017441">
    <property type="entry name" value="Protein_kinase_ATP_BS"/>
</dbReference>
<keyword evidence="2" id="KW-0808">Transferase</keyword>
<dbReference type="SUPFAM" id="SSF56112">
    <property type="entry name" value="Protein kinase-like (PK-like)"/>
    <property type="match status" value="1"/>
</dbReference>
<keyword evidence="5 6" id="KW-0067">ATP-binding</keyword>
<dbReference type="Gene3D" id="3.30.200.20">
    <property type="entry name" value="Phosphorylase Kinase, domain 1"/>
    <property type="match status" value="1"/>
</dbReference>
<keyword evidence="3 6" id="KW-0547">Nucleotide-binding</keyword>
<dbReference type="InterPro" id="IPR011009">
    <property type="entry name" value="Kinase-like_dom_sf"/>
</dbReference>
<evidence type="ECO:0000313" key="11">
    <source>
        <dbReference type="Proteomes" id="UP000187209"/>
    </source>
</evidence>
<evidence type="ECO:0000256" key="2">
    <source>
        <dbReference type="ARBA" id="ARBA00022679"/>
    </source>
</evidence>
<dbReference type="PROSITE" id="PS50011">
    <property type="entry name" value="PROTEIN_KINASE_DOM"/>
    <property type="match status" value="1"/>
</dbReference>
<accession>A0A1R2D014</accession>
<dbReference type="AlphaFoldDB" id="A0A1R2D014"/>
<protein>
    <recommendedName>
        <fullName evidence="9">Protein kinase domain-containing protein</fullName>
    </recommendedName>
</protein>
<evidence type="ECO:0000256" key="7">
    <source>
        <dbReference type="RuleBase" id="RU000304"/>
    </source>
</evidence>
<feature type="domain" description="Protein kinase" evidence="9">
    <location>
        <begin position="4"/>
        <end position="286"/>
    </location>
</feature>
<dbReference type="Proteomes" id="UP000187209">
    <property type="component" value="Unassembled WGS sequence"/>
</dbReference>
<evidence type="ECO:0000256" key="5">
    <source>
        <dbReference type="ARBA" id="ARBA00022840"/>
    </source>
</evidence>
<evidence type="ECO:0000313" key="10">
    <source>
        <dbReference type="EMBL" id="OMJ94573.1"/>
    </source>
</evidence>
<dbReference type="GO" id="GO:0005524">
    <property type="term" value="F:ATP binding"/>
    <property type="evidence" value="ECO:0007669"/>
    <property type="project" value="UniProtKB-UniRule"/>
</dbReference>
<dbReference type="PANTHER" id="PTHR24055">
    <property type="entry name" value="MITOGEN-ACTIVATED PROTEIN KINASE"/>
    <property type="match status" value="1"/>
</dbReference>
<feature type="region of interest" description="Disordered" evidence="8">
    <location>
        <begin position="324"/>
        <end position="345"/>
    </location>
</feature>
<dbReference type="EMBL" id="MPUH01000024">
    <property type="protein sequence ID" value="OMJ94573.1"/>
    <property type="molecule type" value="Genomic_DNA"/>
</dbReference>
<keyword evidence="11" id="KW-1185">Reference proteome</keyword>
<gene>
    <name evidence="10" type="ORF">SteCoe_2218</name>
</gene>
<evidence type="ECO:0000256" key="6">
    <source>
        <dbReference type="PROSITE-ProRule" id="PRU10141"/>
    </source>
</evidence>
<dbReference type="InterPro" id="IPR008271">
    <property type="entry name" value="Ser/Thr_kinase_AS"/>
</dbReference>
<dbReference type="FunFam" id="1.10.510.10:FF:000624">
    <property type="entry name" value="Mitogen-activated protein kinase"/>
    <property type="match status" value="1"/>
</dbReference>
<proteinExistence type="inferred from homology"/>
<dbReference type="CDD" id="cd07833">
    <property type="entry name" value="STKc_CDKL"/>
    <property type="match status" value="1"/>
</dbReference>
<dbReference type="FunFam" id="3.30.200.20:FF:001093">
    <property type="entry name" value="Cyclin-dependent kinase-like 5"/>
    <property type="match status" value="1"/>
</dbReference>
<dbReference type="OrthoDB" id="548217at2759"/>
<dbReference type="SMART" id="SM00220">
    <property type="entry name" value="S_TKc"/>
    <property type="match status" value="1"/>
</dbReference>
<dbReference type="PROSITE" id="PS00108">
    <property type="entry name" value="PROTEIN_KINASE_ST"/>
    <property type="match status" value="1"/>
</dbReference>
<comment type="similarity">
    <text evidence="7">Belongs to the protein kinase superfamily.</text>
</comment>
<dbReference type="Pfam" id="PF00069">
    <property type="entry name" value="Pkinase"/>
    <property type="match status" value="1"/>
</dbReference>
<feature type="binding site" evidence="6">
    <location>
        <position position="34"/>
    </location>
    <ligand>
        <name>ATP</name>
        <dbReference type="ChEBI" id="CHEBI:30616"/>
    </ligand>
</feature>
<dbReference type="GO" id="GO:0004674">
    <property type="term" value="F:protein serine/threonine kinase activity"/>
    <property type="evidence" value="ECO:0007669"/>
    <property type="project" value="UniProtKB-KW"/>
</dbReference>